<dbReference type="RefSeq" id="WP_407349684.1">
    <property type="nucleotide sequence ID" value="NZ_CP136864.1"/>
</dbReference>
<protein>
    <submittedName>
        <fullName evidence="5">Sulfotransferase</fullName>
    </submittedName>
</protein>
<dbReference type="Pfam" id="PF00132">
    <property type="entry name" value="Hexapep"/>
    <property type="match status" value="1"/>
</dbReference>
<name>A0ABZ0I707_9GAMM</name>
<dbReference type="Gene3D" id="2.160.10.10">
    <property type="entry name" value="Hexapeptide repeat proteins"/>
    <property type="match status" value="1"/>
</dbReference>
<dbReference type="InterPro" id="IPR011004">
    <property type="entry name" value="Trimer_LpxA-like_sf"/>
</dbReference>
<sequence>MKLFFHYSKLDRLLAALFRHTFELYLNEHPEVFHVLRTRHANANGKRLLARIKNKGEGVIVNGEVTITHPLGMVIGNNVHIGNNAYIHSRGGVVIGDNTHISRNFLLYTCNHTYQEGALPFDSGYIDKPVVIGRNVWVGMNVNVTPGVTIGEGAIIGMGVTVSKDVAPFEIIGSAPSRILKHRHQEHYRHLHDTKQFGAVNGRRLGNDQVSQFRQDARSKGSKLFFVLGTGRSGSTSITKILSQHSGVTCLHEPKFQLLRLSTLWLYGEISKEEVERELATLFLEANVYPSNFYGESDQKLVPLIPFIAEMLPEAKFVWLIRNPRDTVNSTFSRGWFTDWELGLDARERVDYPLYREVYSDYRPQADKIGLLSTNEWQGMSAFERNCWYWTYWNSQIGRFLEPLDASRHIKIKLEELASSIPDLLTFLGLAQEPIMTKISNTAENRHKLHTIDDWTPEMQSSFKKWCVANRLYY</sequence>
<organism evidence="5 6">
    <name type="scientific">Congregibacter variabilis</name>
    <dbReference type="NCBI Taxonomy" id="3081200"/>
    <lineage>
        <taxon>Bacteria</taxon>
        <taxon>Pseudomonadati</taxon>
        <taxon>Pseudomonadota</taxon>
        <taxon>Gammaproteobacteria</taxon>
        <taxon>Cellvibrionales</taxon>
        <taxon>Halieaceae</taxon>
        <taxon>Congregibacter</taxon>
    </lineage>
</organism>
<keyword evidence="2" id="KW-0808">Transferase</keyword>
<dbReference type="PANTHER" id="PTHR23416">
    <property type="entry name" value="SIALIC ACID SYNTHASE-RELATED"/>
    <property type="match status" value="1"/>
</dbReference>
<dbReference type="Proteomes" id="UP001626537">
    <property type="component" value="Chromosome"/>
</dbReference>
<dbReference type="PROSITE" id="PS00101">
    <property type="entry name" value="HEXAPEP_TRANSFERASES"/>
    <property type="match status" value="1"/>
</dbReference>
<evidence type="ECO:0000256" key="1">
    <source>
        <dbReference type="ARBA" id="ARBA00007274"/>
    </source>
</evidence>
<keyword evidence="6" id="KW-1185">Reference proteome</keyword>
<evidence type="ECO:0000256" key="2">
    <source>
        <dbReference type="ARBA" id="ARBA00022679"/>
    </source>
</evidence>
<reference evidence="5 6" key="1">
    <citation type="submission" date="2023-10" db="EMBL/GenBank/DDBJ databases">
        <title>Two novel species belonging to the OM43/NOR5 clade.</title>
        <authorList>
            <person name="Park M."/>
        </authorList>
    </citation>
    <scope>NUCLEOTIDE SEQUENCE [LARGE SCALE GENOMIC DNA]</scope>
    <source>
        <strain evidence="5 6">IMCC43200</strain>
    </source>
</reference>
<dbReference type="InterPro" id="IPR001451">
    <property type="entry name" value="Hexapep"/>
</dbReference>
<dbReference type="SUPFAM" id="SSF52540">
    <property type="entry name" value="P-loop containing nucleoside triphosphate hydrolases"/>
    <property type="match status" value="1"/>
</dbReference>
<dbReference type="Gene3D" id="3.40.50.300">
    <property type="entry name" value="P-loop containing nucleotide triphosphate hydrolases"/>
    <property type="match status" value="1"/>
</dbReference>
<dbReference type="PANTHER" id="PTHR23416:SF23">
    <property type="entry name" value="ACETYLTRANSFERASE C18B11.09C-RELATED"/>
    <property type="match status" value="1"/>
</dbReference>
<accession>A0ABZ0I707</accession>
<dbReference type="EMBL" id="CP136864">
    <property type="protein sequence ID" value="WOJ95051.1"/>
    <property type="molecule type" value="Genomic_DNA"/>
</dbReference>
<keyword evidence="3" id="KW-0677">Repeat</keyword>
<comment type="similarity">
    <text evidence="1">Belongs to the transferase hexapeptide repeat family.</text>
</comment>
<dbReference type="InterPro" id="IPR027417">
    <property type="entry name" value="P-loop_NTPase"/>
</dbReference>
<evidence type="ECO:0000256" key="3">
    <source>
        <dbReference type="ARBA" id="ARBA00022737"/>
    </source>
</evidence>
<dbReference type="CDD" id="cd04647">
    <property type="entry name" value="LbH_MAT_like"/>
    <property type="match status" value="1"/>
</dbReference>
<keyword evidence="4" id="KW-0012">Acyltransferase</keyword>
<dbReference type="Pfam" id="PF14602">
    <property type="entry name" value="Hexapep_2"/>
    <property type="match status" value="1"/>
</dbReference>
<gene>
    <name evidence="5" type="ORF">R0135_07735</name>
</gene>
<evidence type="ECO:0000313" key="5">
    <source>
        <dbReference type="EMBL" id="WOJ95051.1"/>
    </source>
</evidence>
<evidence type="ECO:0000256" key="4">
    <source>
        <dbReference type="ARBA" id="ARBA00023315"/>
    </source>
</evidence>
<dbReference type="Pfam" id="PF13469">
    <property type="entry name" value="Sulfotransfer_3"/>
    <property type="match status" value="1"/>
</dbReference>
<proteinExistence type="inferred from homology"/>
<evidence type="ECO:0000313" key="6">
    <source>
        <dbReference type="Proteomes" id="UP001626537"/>
    </source>
</evidence>
<dbReference type="SUPFAM" id="SSF51161">
    <property type="entry name" value="Trimeric LpxA-like enzymes"/>
    <property type="match status" value="1"/>
</dbReference>
<dbReference type="InterPro" id="IPR018357">
    <property type="entry name" value="Hexapep_transf_CS"/>
</dbReference>
<dbReference type="InterPro" id="IPR051159">
    <property type="entry name" value="Hexapeptide_acetyltransf"/>
</dbReference>